<evidence type="ECO:0000313" key="4">
    <source>
        <dbReference type="EMBL" id="ETO19380.1"/>
    </source>
</evidence>
<dbReference type="CDD" id="cd00200">
    <property type="entry name" value="WD40"/>
    <property type="match status" value="1"/>
</dbReference>
<dbReference type="InterPro" id="IPR011047">
    <property type="entry name" value="Quinoprotein_ADH-like_sf"/>
</dbReference>
<dbReference type="Gene3D" id="2.130.10.10">
    <property type="entry name" value="YVTN repeat-like/Quinoprotein amine dehydrogenase"/>
    <property type="match status" value="3"/>
</dbReference>
<feature type="repeat" description="WD" evidence="3">
    <location>
        <begin position="75"/>
        <end position="116"/>
    </location>
</feature>
<dbReference type="Proteomes" id="UP000023152">
    <property type="component" value="Unassembled WGS sequence"/>
</dbReference>
<keyword evidence="2" id="KW-0677">Repeat</keyword>
<dbReference type="SMART" id="SM00320">
    <property type="entry name" value="WD40"/>
    <property type="match status" value="6"/>
</dbReference>
<protein>
    <submittedName>
        <fullName evidence="4">WD-40 repeat protein</fullName>
    </submittedName>
</protein>
<dbReference type="PANTHER" id="PTHR19879:SF9">
    <property type="entry name" value="TRANSCRIPTION INITIATION FACTOR TFIID SUBUNIT 5"/>
    <property type="match status" value="1"/>
</dbReference>
<proteinExistence type="predicted"/>
<dbReference type="Pfam" id="PF00400">
    <property type="entry name" value="WD40"/>
    <property type="match status" value="4"/>
</dbReference>
<reference evidence="4 5" key="1">
    <citation type="journal article" date="2013" name="Curr. Biol.">
        <title>The Genome of the Foraminiferan Reticulomyxa filosa.</title>
        <authorList>
            <person name="Glockner G."/>
            <person name="Hulsmann N."/>
            <person name="Schleicher M."/>
            <person name="Noegel A.A."/>
            <person name="Eichinger L."/>
            <person name="Gallinger C."/>
            <person name="Pawlowski J."/>
            <person name="Sierra R."/>
            <person name="Euteneuer U."/>
            <person name="Pillet L."/>
            <person name="Moustafa A."/>
            <person name="Platzer M."/>
            <person name="Groth M."/>
            <person name="Szafranski K."/>
            <person name="Schliwa M."/>
        </authorList>
    </citation>
    <scope>NUCLEOTIDE SEQUENCE [LARGE SCALE GENOMIC DNA]</scope>
</reference>
<feature type="repeat" description="WD" evidence="3">
    <location>
        <begin position="158"/>
        <end position="199"/>
    </location>
</feature>
<comment type="caution">
    <text evidence="4">The sequence shown here is derived from an EMBL/GenBank/DDBJ whole genome shotgun (WGS) entry which is preliminary data.</text>
</comment>
<dbReference type="PRINTS" id="PR00320">
    <property type="entry name" value="GPROTEINBRPT"/>
</dbReference>
<sequence length="306" mass="34837">MNRERKTLQRSKKRKSQKLWNIGFDYIQLIWDGLLNLTKLWCNMFSTIICIETIFSHIKRKKNKQTKSVRLLKVFDGHSDYVKNVKFSPDGTKVISSSYDGSSRIWDVASGNVIQKILCSYWIFDAQFSPDGNIIALHTVNKTFGLWDVNSGLQIRVFEGHMSKVSSIHFSPDGQTIVSSSWDATIRLWDVKSGQEIKRFEGNSVINDAEFSPDGLKIVSCSSDRKINIQILIGHEMGVTDVRFSHDDKIIASCSYDKTIRLWDVKSGKEIQQLKGHTAYVRALDFSPNGNTIVSASNDKTVRFWG</sequence>
<keyword evidence="5" id="KW-1185">Reference proteome</keyword>
<dbReference type="InterPro" id="IPR019775">
    <property type="entry name" value="WD40_repeat_CS"/>
</dbReference>
<dbReference type="PROSITE" id="PS50294">
    <property type="entry name" value="WD_REPEATS_REGION"/>
    <property type="match status" value="4"/>
</dbReference>
<dbReference type="PANTHER" id="PTHR19879">
    <property type="entry name" value="TRANSCRIPTION INITIATION FACTOR TFIID"/>
    <property type="match status" value="1"/>
</dbReference>
<dbReference type="OrthoDB" id="239865at2759"/>
<name>X6MZE5_RETFI</name>
<accession>X6MZE5</accession>
<dbReference type="PROSITE" id="PS50082">
    <property type="entry name" value="WD_REPEATS_2"/>
    <property type="match status" value="4"/>
</dbReference>
<dbReference type="EMBL" id="ASPP01013717">
    <property type="protein sequence ID" value="ETO19380.1"/>
    <property type="molecule type" value="Genomic_DNA"/>
</dbReference>
<evidence type="ECO:0000256" key="1">
    <source>
        <dbReference type="ARBA" id="ARBA00022574"/>
    </source>
</evidence>
<evidence type="ECO:0000256" key="3">
    <source>
        <dbReference type="PROSITE-ProRule" id="PRU00221"/>
    </source>
</evidence>
<keyword evidence="1 3" id="KW-0853">WD repeat</keyword>
<organism evidence="4 5">
    <name type="scientific">Reticulomyxa filosa</name>
    <dbReference type="NCBI Taxonomy" id="46433"/>
    <lineage>
        <taxon>Eukaryota</taxon>
        <taxon>Sar</taxon>
        <taxon>Rhizaria</taxon>
        <taxon>Retaria</taxon>
        <taxon>Foraminifera</taxon>
        <taxon>Monothalamids</taxon>
        <taxon>Reticulomyxidae</taxon>
        <taxon>Reticulomyxa</taxon>
    </lineage>
</organism>
<evidence type="ECO:0000313" key="5">
    <source>
        <dbReference type="Proteomes" id="UP000023152"/>
    </source>
</evidence>
<gene>
    <name evidence="4" type="ORF">RFI_17850</name>
</gene>
<evidence type="ECO:0000256" key="2">
    <source>
        <dbReference type="ARBA" id="ARBA00022737"/>
    </source>
</evidence>
<dbReference type="AlphaFoldDB" id="X6MZE5"/>
<dbReference type="InterPro" id="IPR020472">
    <property type="entry name" value="WD40_PAC1"/>
</dbReference>
<dbReference type="InterPro" id="IPR001680">
    <property type="entry name" value="WD40_rpt"/>
</dbReference>
<dbReference type="PROSITE" id="PS00678">
    <property type="entry name" value="WD_REPEATS_1"/>
    <property type="match status" value="3"/>
</dbReference>
<dbReference type="SUPFAM" id="SSF50998">
    <property type="entry name" value="Quinoprotein alcohol dehydrogenase-like"/>
    <property type="match status" value="1"/>
</dbReference>
<dbReference type="InterPro" id="IPR015943">
    <property type="entry name" value="WD40/YVTN_repeat-like_dom_sf"/>
</dbReference>
<feature type="repeat" description="WD" evidence="3">
    <location>
        <begin position="232"/>
        <end position="273"/>
    </location>
</feature>
<feature type="repeat" description="WD" evidence="3">
    <location>
        <begin position="274"/>
        <end position="306"/>
    </location>
</feature>